<dbReference type="InterPro" id="IPR045063">
    <property type="entry name" value="Dynamin_N"/>
</dbReference>
<dbReference type="InterPro" id="IPR030381">
    <property type="entry name" value="G_DYNAMIN_dom"/>
</dbReference>
<dbReference type="GO" id="GO:0030496">
    <property type="term" value="C:midbody"/>
    <property type="evidence" value="ECO:0007669"/>
    <property type="project" value="UniProtKB-SubCell"/>
</dbReference>
<dbReference type="GO" id="GO:0031623">
    <property type="term" value="P:receptor internalization"/>
    <property type="evidence" value="ECO:0007669"/>
    <property type="project" value="TreeGrafter"/>
</dbReference>
<keyword evidence="13" id="KW-0493">Microtubule</keyword>
<keyword evidence="11" id="KW-0254">Endocytosis</keyword>
<dbReference type="GO" id="GO:0055037">
    <property type="term" value="C:recycling endosome"/>
    <property type="evidence" value="ECO:0007669"/>
    <property type="project" value="UniProtKB-SubCell"/>
</dbReference>
<feature type="domain" description="PH" evidence="36">
    <location>
        <begin position="345"/>
        <end position="450"/>
    </location>
</feature>
<evidence type="ECO:0000256" key="29">
    <source>
        <dbReference type="ARBA" id="ARBA00034102"/>
    </source>
</evidence>
<reference evidence="40" key="1">
    <citation type="submission" date="2024-04" db="EMBL/GenBank/DDBJ databases">
        <title>Salinicola lusitanus LLJ914,a marine bacterium isolated from the Okinawa Trough.</title>
        <authorList>
            <person name="Li J."/>
        </authorList>
    </citation>
    <scope>NUCLEOTIDE SEQUENCE [LARGE SCALE GENOMIC DNA]</scope>
</reference>
<dbReference type="GO" id="GO:0008017">
    <property type="term" value="F:microtubule binding"/>
    <property type="evidence" value="ECO:0007669"/>
    <property type="project" value="TreeGrafter"/>
</dbReference>
<evidence type="ECO:0000256" key="25">
    <source>
        <dbReference type="ARBA" id="ARBA00023212"/>
    </source>
</evidence>
<keyword evidence="26" id="KW-0966">Cell projection</keyword>
<evidence type="ECO:0000256" key="13">
    <source>
        <dbReference type="ARBA" id="ARBA00022701"/>
    </source>
</evidence>
<dbReference type="InterPro" id="IPR001401">
    <property type="entry name" value="Dynamin_GTPase"/>
</dbReference>
<keyword evidence="15" id="KW-0967">Endosome</keyword>
<evidence type="ECO:0000256" key="30">
    <source>
        <dbReference type="ARBA" id="ARBA00034105"/>
    </source>
</evidence>
<evidence type="ECO:0000256" key="33">
    <source>
        <dbReference type="ARBA" id="ARBA00060447"/>
    </source>
</evidence>
<dbReference type="Pfam" id="PF00169">
    <property type="entry name" value="PH"/>
    <property type="match status" value="1"/>
</dbReference>
<comment type="subcellular location">
    <subcellularLocation>
        <location evidence="6">Cell projection</location>
        <location evidence="6">Phagocytic cup</location>
    </subcellularLocation>
    <subcellularLocation>
        <location evidence="4">Cell projection</location>
        <location evidence="4">Podosome</location>
    </subcellularLocation>
    <subcellularLocation>
        <location evidence="33">Cell projection</location>
        <location evidence="33">Uropodium</location>
    </subcellularLocation>
    <subcellularLocation>
        <location evidence="1">Cytoplasm</location>
        <location evidence="1">Cytoskeleton</location>
        <location evidence="1">Microtubule organizing center</location>
        <location evidence="1">Centrosome</location>
        <location evidence="1">Centriole</location>
    </subcellularLocation>
    <subcellularLocation>
        <location evidence="2">Cytoplasmic vesicle</location>
        <location evidence="2">Clathrin-coated vesicle</location>
    </subcellularLocation>
    <subcellularLocation>
        <location evidence="31">Cytoplasmic vesicle</location>
        <location evidence="31">Phagosome membrane</location>
        <topology evidence="31">Peripheral membrane protein</topology>
    </subcellularLocation>
    <subcellularLocation>
        <location evidence="7">Membrane</location>
        <location evidence="7">Clathrin-coated pit</location>
    </subcellularLocation>
    <subcellularLocation>
        <location evidence="5">Midbody</location>
    </subcellularLocation>
    <subcellularLocation>
        <location evidence="30">Postsynaptic density</location>
    </subcellularLocation>
    <subcellularLocation>
        <location evidence="3">Recycling endosome</location>
    </subcellularLocation>
    <subcellularLocation>
        <location evidence="29">Synapse</location>
        <location evidence="29">Synaptosome</location>
    </subcellularLocation>
</comment>
<dbReference type="FunFam" id="1.20.120.1240:FF:000019">
    <property type="entry name" value="Dynamin 2"/>
    <property type="match status" value="1"/>
</dbReference>
<organism evidence="39 40">
    <name type="scientific">Mugilogobius chulae</name>
    <name type="common">yellowstripe goby</name>
    <dbReference type="NCBI Taxonomy" id="88201"/>
    <lineage>
        <taxon>Eukaryota</taxon>
        <taxon>Metazoa</taxon>
        <taxon>Chordata</taxon>
        <taxon>Craniata</taxon>
        <taxon>Vertebrata</taxon>
        <taxon>Euteleostomi</taxon>
        <taxon>Actinopterygii</taxon>
        <taxon>Neopterygii</taxon>
        <taxon>Teleostei</taxon>
        <taxon>Neoteleostei</taxon>
        <taxon>Acanthomorphata</taxon>
        <taxon>Gobiaria</taxon>
        <taxon>Gobiiformes</taxon>
        <taxon>Gobioidei</taxon>
        <taxon>Gobiidae</taxon>
        <taxon>Gobionellinae</taxon>
        <taxon>Mugilogobius</taxon>
    </lineage>
</organism>
<keyword evidence="18" id="KW-0965">Cell junction</keyword>
<keyword evidence="10" id="KW-0963">Cytoplasm</keyword>
<dbReference type="EC" id="3.6.5.5" evidence="8"/>
<dbReference type="GO" id="GO:0016185">
    <property type="term" value="P:synaptic vesicle budding from presynaptic endocytic zone membrane"/>
    <property type="evidence" value="ECO:0007669"/>
    <property type="project" value="TreeGrafter"/>
</dbReference>
<evidence type="ECO:0000256" key="24">
    <source>
        <dbReference type="ARBA" id="ARBA00023176"/>
    </source>
</evidence>
<dbReference type="GO" id="GO:0002102">
    <property type="term" value="C:podosome"/>
    <property type="evidence" value="ECO:0007669"/>
    <property type="project" value="UniProtKB-SubCell"/>
</dbReference>
<keyword evidence="19" id="KW-0007">Acetylation</keyword>
<evidence type="ECO:0000256" key="10">
    <source>
        <dbReference type="ARBA" id="ARBA00022490"/>
    </source>
</evidence>
<evidence type="ECO:0000256" key="6">
    <source>
        <dbReference type="ARBA" id="ARBA00004231"/>
    </source>
</evidence>
<evidence type="ECO:0000256" key="18">
    <source>
        <dbReference type="ARBA" id="ARBA00022949"/>
    </source>
</evidence>
<dbReference type="GO" id="GO:0005905">
    <property type="term" value="C:clathrin-coated pit"/>
    <property type="evidence" value="ECO:0007669"/>
    <property type="project" value="UniProtKB-SubCell"/>
</dbReference>
<dbReference type="Pfam" id="PF01031">
    <property type="entry name" value="Dynamin_M"/>
    <property type="match status" value="1"/>
</dbReference>
<dbReference type="GO" id="GO:0001931">
    <property type="term" value="C:uropod"/>
    <property type="evidence" value="ECO:0007669"/>
    <property type="project" value="UniProtKB-SubCell"/>
</dbReference>
<dbReference type="FunFam" id="2.30.29.30:FF:000010">
    <property type="entry name" value="dynamin-1 isoform X2"/>
    <property type="match status" value="1"/>
</dbReference>
<accession>A0AAW0PMS0</accession>
<evidence type="ECO:0000256" key="4">
    <source>
        <dbReference type="ARBA" id="ARBA00004188"/>
    </source>
</evidence>
<dbReference type="PRINTS" id="PR00195">
    <property type="entry name" value="DYNAMIN"/>
</dbReference>
<dbReference type="InterPro" id="IPR001849">
    <property type="entry name" value="PH_domain"/>
</dbReference>
<feature type="compositionally biased region" description="Pro residues" evidence="35">
    <location>
        <begin position="631"/>
        <end position="649"/>
    </location>
</feature>
<comment type="caution">
    <text evidence="39">The sequence shown here is derived from an EMBL/GenBank/DDBJ whole genome shotgun (WGS) entry which is preliminary data.</text>
</comment>
<dbReference type="InterPro" id="IPR003130">
    <property type="entry name" value="GED"/>
</dbReference>
<comment type="catalytic activity">
    <reaction evidence="32">
        <text>GTP + H2O = GDP + phosphate + H(+)</text>
        <dbReference type="Rhea" id="RHEA:19669"/>
        <dbReference type="ChEBI" id="CHEBI:15377"/>
        <dbReference type="ChEBI" id="CHEBI:15378"/>
        <dbReference type="ChEBI" id="CHEBI:37565"/>
        <dbReference type="ChEBI" id="CHEBI:43474"/>
        <dbReference type="ChEBI" id="CHEBI:58189"/>
        <dbReference type="EC" id="3.6.5.5"/>
    </reaction>
    <physiologicalReaction direction="left-to-right" evidence="32">
        <dbReference type="Rhea" id="RHEA:19670"/>
    </physiologicalReaction>
</comment>
<evidence type="ECO:0000256" key="9">
    <source>
        <dbReference type="ARBA" id="ARBA00015210"/>
    </source>
</evidence>
<dbReference type="GO" id="GO:0005814">
    <property type="term" value="C:centriole"/>
    <property type="evidence" value="ECO:0007669"/>
    <property type="project" value="UniProtKB-SubCell"/>
</dbReference>
<dbReference type="GO" id="GO:0014069">
    <property type="term" value="C:postsynaptic density"/>
    <property type="evidence" value="ECO:0007669"/>
    <property type="project" value="UniProtKB-SubCell"/>
</dbReference>
<evidence type="ECO:0000256" key="31">
    <source>
        <dbReference type="ARBA" id="ARBA00046301"/>
    </source>
</evidence>
<dbReference type="CDD" id="cd01256">
    <property type="entry name" value="PH_dynamin"/>
    <property type="match status" value="1"/>
</dbReference>
<dbReference type="PROSITE" id="PS50003">
    <property type="entry name" value="PH_DOMAIN"/>
    <property type="match status" value="1"/>
</dbReference>
<evidence type="ECO:0000256" key="32">
    <source>
        <dbReference type="ARBA" id="ARBA00050873"/>
    </source>
</evidence>
<evidence type="ECO:0000256" key="20">
    <source>
        <dbReference type="ARBA" id="ARBA00023018"/>
    </source>
</evidence>
<evidence type="ECO:0000313" key="39">
    <source>
        <dbReference type="EMBL" id="KAK7930162.1"/>
    </source>
</evidence>
<evidence type="ECO:0000256" key="35">
    <source>
        <dbReference type="SAM" id="MobiDB-lite"/>
    </source>
</evidence>
<keyword evidence="40" id="KW-1185">Reference proteome</keyword>
<evidence type="ECO:0000256" key="17">
    <source>
        <dbReference type="ARBA" id="ARBA00022907"/>
    </source>
</evidence>
<dbReference type="GO" id="GO:0030670">
    <property type="term" value="C:phagocytic vesicle membrane"/>
    <property type="evidence" value="ECO:0007669"/>
    <property type="project" value="UniProtKB-SubCell"/>
</dbReference>
<feature type="region of interest" description="Disordered" evidence="35">
    <location>
        <begin position="571"/>
        <end position="604"/>
    </location>
</feature>
<dbReference type="FunFam" id="1.20.120.1240:FF:000014">
    <property type="entry name" value="Dynamin 2b"/>
    <property type="match status" value="1"/>
</dbReference>
<dbReference type="Gene3D" id="3.40.50.300">
    <property type="entry name" value="P-loop containing nucleotide triphosphate hydrolases"/>
    <property type="match status" value="1"/>
</dbReference>
<feature type="domain" description="GED" evidence="37">
    <location>
        <begin position="479"/>
        <end position="570"/>
    </location>
</feature>
<keyword evidence="27" id="KW-0968">Cytoplasmic vesicle</keyword>
<dbReference type="GO" id="GO:0030136">
    <property type="term" value="C:clathrin-coated vesicle"/>
    <property type="evidence" value="ECO:0007669"/>
    <property type="project" value="UniProtKB-SubCell"/>
</dbReference>
<dbReference type="SMART" id="SM00053">
    <property type="entry name" value="DYNc"/>
    <property type="match status" value="1"/>
</dbReference>
<evidence type="ECO:0000256" key="3">
    <source>
        <dbReference type="ARBA" id="ARBA00004172"/>
    </source>
</evidence>
<dbReference type="InterPro" id="IPR022812">
    <property type="entry name" value="Dynamin"/>
</dbReference>
<dbReference type="Proteomes" id="UP001460270">
    <property type="component" value="Unassembled WGS sequence"/>
</dbReference>
<keyword evidence="16" id="KW-0378">Hydrolase</keyword>
<keyword evidence="17" id="KW-0581">Phagocytosis</keyword>
<feature type="domain" description="Dynamin-type G" evidence="38">
    <location>
        <begin position="1"/>
        <end position="142"/>
    </location>
</feature>
<evidence type="ECO:0000256" key="21">
    <source>
        <dbReference type="ARBA" id="ARBA00023134"/>
    </source>
</evidence>
<dbReference type="InterPro" id="IPR000375">
    <property type="entry name" value="Dynamin_stalk"/>
</dbReference>
<dbReference type="GO" id="GO:0005874">
    <property type="term" value="C:microtubule"/>
    <property type="evidence" value="ECO:0007669"/>
    <property type="project" value="UniProtKB-KW"/>
</dbReference>
<dbReference type="PANTHER" id="PTHR11566">
    <property type="entry name" value="DYNAMIN"/>
    <property type="match status" value="1"/>
</dbReference>
<evidence type="ECO:0000256" key="2">
    <source>
        <dbReference type="ARBA" id="ARBA00004132"/>
    </source>
</evidence>
<feature type="region of interest" description="Disordered" evidence="35">
    <location>
        <begin position="625"/>
        <end position="664"/>
    </location>
</feature>
<evidence type="ECO:0000256" key="16">
    <source>
        <dbReference type="ARBA" id="ARBA00022801"/>
    </source>
</evidence>
<dbReference type="Pfam" id="PF00350">
    <property type="entry name" value="Dynamin_N"/>
    <property type="match status" value="1"/>
</dbReference>
<keyword evidence="25" id="KW-0206">Cytoskeleton</keyword>
<dbReference type="InterPro" id="IPR027417">
    <property type="entry name" value="P-loop_NTPase"/>
</dbReference>
<evidence type="ECO:0000256" key="14">
    <source>
        <dbReference type="ARBA" id="ARBA00022741"/>
    </source>
</evidence>
<keyword evidence="23" id="KW-0505">Motor protein</keyword>
<keyword evidence="21" id="KW-0342">GTP-binding</keyword>
<evidence type="ECO:0000256" key="19">
    <source>
        <dbReference type="ARBA" id="ARBA00022990"/>
    </source>
</evidence>
<dbReference type="InterPro" id="IPR020850">
    <property type="entry name" value="GED_dom"/>
</dbReference>
<evidence type="ECO:0000256" key="8">
    <source>
        <dbReference type="ARBA" id="ARBA00011980"/>
    </source>
</evidence>
<keyword evidence="14" id="KW-0547">Nucleotide-binding</keyword>
<evidence type="ECO:0000256" key="5">
    <source>
        <dbReference type="ARBA" id="ARBA00004214"/>
    </source>
</evidence>
<name>A0AAW0PMS0_9GOBI</name>
<evidence type="ECO:0000259" key="38">
    <source>
        <dbReference type="PROSITE" id="PS51718"/>
    </source>
</evidence>
<keyword evidence="12" id="KW-0771">Synaptosome</keyword>
<evidence type="ECO:0000256" key="22">
    <source>
        <dbReference type="ARBA" id="ARBA00023136"/>
    </source>
</evidence>
<evidence type="ECO:0000256" key="26">
    <source>
        <dbReference type="ARBA" id="ARBA00023273"/>
    </source>
</evidence>
<evidence type="ECO:0000256" key="12">
    <source>
        <dbReference type="ARBA" id="ARBA00022599"/>
    </source>
</evidence>
<keyword evidence="24" id="KW-0168">Coated pit</keyword>
<keyword evidence="20" id="KW-0770">Synapse</keyword>
<evidence type="ECO:0000313" key="40">
    <source>
        <dbReference type="Proteomes" id="UP001460270"/>
    </source>
</evidence>
<evidence type="ECO:0000259" key="36">
    <source>
        <dbReference type="PROSITE" id="PS50003"/>
    </source>
</evidence>
<sequence length="664" mass="75259">MTKVAVGDQPVDIEHQIRDMLMQFITKESCLILAVTPANTDLANSDALKISKEVDPQGLRTIGVITKLDLMDEGTDARDILENKLLPLRRGYIGVTHGERMGTPHLQKSLNQQLTNHIRDTLPGLRSKLQSQLLSLEKEVEEFKNFRPDDPTRKTKALLQMVQQFGVDFEKCIEGSGDQVDTSNLSGGAKINRIFHERFPFELVKMEFDEKELRKEISYAIKNIHGVRTGLFTPDLAFEAIVKKQIIKLKEPCLKCIDLVIQELINTVRQCTNKLGSYPRLREETERIVTTYIRERDSKTKDQVLLLIDIELSYINTNHEDFIGFANAQQRTAANATKKRVMPNQVIRRGWLTINISIMKGGSKDYWFVLTAESLSWYKDEEEKEKKYMLPLDNLKLRDVEKGFMSSKHVFAIFNTEQRNVYKDLRQIELACDTQDDVDSWKASFLRAGVYPEKDQPDNEDSITPGDTVSMDPQLERQVETIRNLVDSYIGIVNKSIRDLMPKTIMHLMINNAKDFIHSELLAYLYSAGDQGSLMEESAEQAQRRDEMLRMYHALKEALVIIGDISATTISTPMPPPVDDTWLAKEPSPPPASRPTAAATGPLPADREAPLLELSLLQTPLQHLEIHQPARVPPALPPGIPSRRPPAAPNRPTVIRPSEPSLLD</sequence>
<dbReference type="SMART" id="SM00233">
    <property type="entry name" value="PH"/>
    <property type="match status" value="1"/>
</dbReference>
<evidence type="ECO:0000256" key="15">
    <source>
        <dbReference type="ARBA" id="ARBA00022753"/>
    </source>
</evidence>
<dbReference type="GO" id="GO:0001891">
    <property type="term" value="C:phagocytic cup"/>
    <property type="evidence" value="ECO:0007669"/>
    <property type="project" value="UniProtKB-SubCell"/>
</dbReference>
<keyword evidence="22" id="KW-0472">Membrane</keyword>
<proteinExistence type="predicted"/>
<dbReference type="Pfam" id="PF02212">
    <property type="entry name" value="GED"/>
    <property type="match status" value="1"/>
</dbReference>
<dbReference type="SUPFAM" id="SSF50729">
    <property type="entry name" value="PH domain-like"/>
    <property type="match status" value="1"/>
</dbReference>
<dbReference type="SMART" id="SM00302">
    <property type="entry name" value="GED"/>
    <property type="match status" value="1"/>
</dbReference>
<evidence type="ECO:0000256" key="34">
    <source>
        <dbReference type="ARBA" id="ARBA00073712"/>
    </source>
</evidence>
<gene>
    <name evidence="39" type="ORF">WMY93_006557</name>
</gene>
<dbReference type="PROSITE" id="PS51718">
    <property type="entry name" value="G_DYNAMIN_2"/>
    <property type="match status" value="1"/>
</dbReference>
<protein>
    <recommendedName>
        <fullName evidence="34">Dynamin-2</fullName>
        <ecNumber evidence="8">3.6.5.5</ecNumber>
    </recommendedName>
    <alternativeName>
        <fullName evidence="9">Interferon-induced GTP-binding protein Mx</fullName>
    </alternativeName>
    <alternativeName>
        <fullName evidence="28">Interferon-inducible Mx protein</fullName>
    </alternativeName>
</protein>
<dbReference type="Gene3D" id="1.20.120.1240">
    <property type="entry name" value="Dynamin, middle domain"/>
    <property type="match status" value="2"/>
</dbReference>
<evidence type="ECO:0000256" key="27">
    <source>
        <dbReference type="ARBA" id="ARBA00023329"/>
    </source>
</evidence>
<dbReference type="SUPFAM" id="SSF52540">
    <property type="entry name" value="P-loop containing nucleoside triphosphate hydrolases"/>
    <property type="match status" value="1"/>
</dbReference>
<dbReference type="GO" id="GO:0006909">
    <property type="term" value="P:phagocytosis"/>
    <property type="evidence" value="ECO:0007669"/>
    <property type="project" value="UniProtKB-KW"/>
</dbReference>
<dbReference type="GO" id="GO:0003924">
    <property type="term" value="F:GTPase activity"/>
    <property type="evidence" value="ECO:0007669"/>
    <property type="project" value="InterPro"/>
</dbReference>
<evidence type="ECO:0000256" key="1">
    <source>
        <dbReference type="ARBA" id="ARBA00004114"/>
    </source>
</evidence>
<dbReference type="PROSITE" id="PS51388">
    <property type="entry name" value="GED"/>
    <property type="match status" value="1"/>
</dbReference>
<evidence type="ECO:0000256" key="11">
    <source>
        <dbReference type="ARBA" id="ARBA00022583"/>
    </source>
</evidence>
<evidence type="ECO:0000256" key="28">
    <source>
        <dbReference type="ARBA" id="ARBA00031810"/>
    </source>
</evidence>
<dbReference type="GO" id="GO:0005525">
    <property type="term" value="F:GTP binding"/>
    <property type="evidence" value="ECO:0007669"/>
    <property type="project" value="UniProtKB-KW"/>
</dbReference>
<dbReference type="GO" id="GO:0098793">
    <property type="term" value="C:presynapse"/>
    <property type="evidence" value="ECO:0007669"/>
    <property type="project" value="GOC"/>
</dbReference>
<dbReference type="AlphaFoldDB" id="A0AAW0PMS0"/>
<evidence type="ECO:0000256" key="23">
    <source>
        <dbReference type="ARBA" id="ARBA00023175"/>
    </source>
</evidence>
<evidence type="ECO:0000256" key="7">
    <source>
        <dbReference type="ARBA" id="ARBA00004600"/>
    </source>
</evidence>
<dbReference type="GO" id="GO:0043005">
    <property type="term" value="C:neuron projection"/>
    <property type="evidence" value="ECO:0007669"/>
    <property type="project" value="UniProtKB-KW"/>
</dbReference>
<dbReference type="PANTHER" id="PTHR11566:SF23">
    <property type="entry name" value="DYNAMIN-2"/>
    <property type="match status" value="1"/>
</dbReference>
<evidence type="ECO:0000259" key="37">
    <source>
        <dbReference type="PROSITE" id="PS51388"/>
    </source>
</evidence>
<dbReference type="EMBL" id="JBBPFD010000004">
    <property type="protein sequence ID" value="KAK7930162.1"/>
    <property type="molecule type" value="Genomic_DNA"/>
</dbReference>